<name>A0A9D4MQW0_DREPO</name>
<accession>A0A9D4MQW0</accession>
<dbReference type="Proteomes" id="UP000828390">
    <property type="component" value="Unassembled WGS sequence"/>
</dbReference>
<gene>
    <name evidence="1" type="ORF">DPMN_004047</name>
</gene>
<protein>
    <submittedName>
        <fullName evidence="1">Uncharacterized protein</fullName>
    </submittedName>
</protein>
<evidence type="ECO:0000313" key="1">
    <source>
        <dbReference type="EMBL" id="KAH3880134.1"/>
    </source>
</evidence>
<evidence type="ECO:0000313" key="2">
    <source>
        <dbReference type="Proteomes" id="UP000828390"/>
    </source>
</evidence>
<reference evidence="1" key="1">
    <citation type="journal article" date="2019" name="bioRxiv">
        <title>The Genome of the Zebra Mussel, Dreissena polymorpha: A Resource for Invasive Species Research.</title>
        <authorList>
            <person name="McCartney M.A."/>
            <person name="Auch B."/>
            <person name="Kono T."/>
            <person name="Mallez S."/>
            <person name="Zhang Y."/>
            <person name="Obille A."/>
            <person name="Becker A."/>
            <person name="Abrahante J.E."/>
            <person name="Garbe J."/>
            <person name="Badalamenti J.P."/>
            <person name="Herman A."/>
            <person name="Mangelson H."/>
            <person name="Liachko I."/>
            <person name="Sullivan S."/>
            <person name="Sone E.D."/>
            <person name="Koren S."/>
            <person name="Silverstein K.A.T."/>
            <person name="Beckman K.B."/>
            <person name="Gohl D.M."/>
        </authorList>
    </citation>
    <scope>NUCLEOTIDE SEQUENCE</scope>
    <source>
        <strain evidence="1">Duluth1</strain>
        <tissue evidence="1">Whole animal</tissue>
    </source>
</reference>
<organism evidence="1 2">
    <name type="scientific">Dreissena polymorpha</name>
    <name type="common">Zebra mussel</name>
    <name type="synonym">Mytilus polymorpha</name>
    <dbReference type="NCBI Taxonomy" id="45954"/>
    <lineage>
        <taxon>Eukaryota</taxon>
        <taxon>Metazoa</taxon>
        <taxon>Spiralia</taxon>
        <taxon>Lophotrochozoa</taxon>
        <taxon>Mollusca</taxon>
        <taxon>Bivalvia</taxon>
        <taxon>Autobranchia</taxon>
        <taxon>Heteroconchia</taxon>
        <taxon>Euheterodonta</taxon>
        <taxon>Imparidentia</taxon>
        <taxon>Neoheterodontei</taxon>
        <taxon>Myida</taxon>
        <taxon>Dreissenoidea</taxon>
        <taxon>Dreissenidae</taxon>
        <taxon>Dreissena</taxon>
    </lineage>
</organism>
<dbReference type="AlphaFoldDB" id="A0A9D4MQW0"/>
<proteinExistence type="predicted"/>
<comment type="caution">
    <text evidence="1">The sequence shown here is derived from an EMBL/GenBank/DDBJ whole genome shotgun (WGS) entry which is preliminary data.</text>
</comment>
<dbReference type="EMBL" id="JAIWYP010000001">
    <property type="protein sequence ID" value="KAH3880134.1"/>
    <property type="molecule type" value="Genomic_DNA"/>
</dbReference>
<keyword evidence="2" id="KW-1185">Reference proteome</keyword>
<sequence>MFHSAMFCAGMFHYAVLSGIQVRSTPLCHLEFRRFCTRFGPRGIALCAVSDVVWILARDSQWLIRIGKVYCEPFHERKLAEGRLLVFKNWTASWEGGSQGPRPGIVVITLINGGCYGDIQEQTINLLILIQRQP</sequence>
<reference evidence="1" key="2">
    <citation type="submission" date="2020-11" db="EMBL/GenBank/DDBJ databases">
        <authorList>
            <person name="McCartney M.A."/>
            <person name="Auch B."/>
            <person name="Kono T."/>
            <person name="Mallez S."/>
            <person name="Becker A."/>
            <person name="Gohl D.M."/>
            <person name="Silverstein K.A.T."/>
            <person name="Koren S."/>
            <person name="Bechman K.B."/>
            <person name="Herman A."/>
            <person name="Abrahante J.E."/>
            <person name="Garbe J."/>
        </authorList>
    </citation>
    <scope>NUCLEOTIDE SEQUENCE</scope>
    <source>
        <strain evidence="1">Duluth1</strain>
        <tissue evidence="1">Whole animal</tissue>
    </source>
</reference>